<sequence>MFPQQNSSAMSAAAISESEGEEDMGGEDGEQAPGLDTHMSNYRLPSPCNTMQVQLQDARSANMIVVKLITQENRMLEWNDEHGCANIDMNHVQCIGKLVNMPRGVRLSSG</sequence>
<feature type="compositionally biased region" description="Low complexity" evidence="1">
    <location>
        <begin position="7"/>
        <end position="17"/>
    </location>
</feature>
<proteinExistence type="predicted"/>
<keyword evidence="3" id="KW-1185">Reference proteome</keyword>
<name>A0AAW1S789_9CHLO</name>
<accession>A0AAW1S789</accession>
<reference evidence="2 3" key="1">
    <citation type="journal article" date="2024" name="Nat. Commun.">
        <title>Phylogenomics reveals the evolutionary origins of lichenization in chlorophyte algae.</title>
        <authorList>
            <person name="Puginier C."/>
            <person name="Libourel C."/>
            <person name="Otte J."/>
            <person name="Skaloud P."/>
            <person name="Haon M."/>
            <person name="Grisel S."/>
            <person name="Petersen M."/>
            <person name="Berrin J.G."/>
            <person name="Delaux P.M."/>
            <person name="Dal Grande F."/>
            <person name="Keller J."/>
        </authorList>
    </citation>
    <scope>NUCLEOTIDE SEQUENCE [LARGE SCALE GENOMIC DNA]</scope>
    <source>
        <strain evidence="2 3">SAG 2523</strain>
    </source>
</reference>
<protein>
    <submittedName>
        <fullName evidence="2">Uncharacterized protein</fullName>
    </submittedName>
</protein>
<evidence type="ECO:0000313" key="3">
    <source>
        <dbReference type="Proteomes" id="UP001485043"/>
    </source>
</evidence>
<organism evidence="2 3">
    <name type="scientific">Apatococcus fuscideae</name>
    <dbReference type="NCBI Taxonomy" id="2026836"/>
    <lineage>
        <taxon>Eukaryota</taxon>
        <taxon>Viridiplantae</taxon>
        <taxon>Chlorophyta</taxon>
        <taxon>core chlorophytes</taxon>
        <taxon>Trebouxiophyceae</taxon>
        <taxon>Chlorellales</taxon>
        <taxon>Chlorellaceae</taxon>
        <taxon>Apatococcus</taxon>
    </lineage>
</organism>
<comment type="caution">
    <text evidence="2">The sequence shown here is derived from an EMBL/GenBank/DDBJ whole genome shotgun (WGS) entry which is preliminary data.</text>
</comment>
<dbReference type="AlphaFoldDB" id="A0AAW1S789"/>
<evidence type="ECO:0000313" key="2">
    <source>
        <dbReference type="EMBL" id="KAK9842159.1"/>
    </source>
</evidence>
<feature type="compositionally biased region" description="Acidic residues" evidence="1">
    <location>
        <begin position="18"/>
        <end position="30"/>
    </location>
</feature>
<gene>
    <name evidence="2" type="ORF">WJX84_001817</name>
</gene>
<feature type="region of interest" description="Disordered" evidence="1">
    <location>
        <begin position="1"/>
        <end position="45"/>
    </location>
</feature>
<dbReference type="Proteomes" id="UP001485043">
    <property type="component" value="Unassembled WGS sequence"/>
</dbReference>
<evidence type="ECO:0000256" key="1">
    <source>
        <dbReference type="SAM" id="MobiDB-lite"/>
    </source>
</evidence>
<dbReference type="EMBL" id="JALJOV010001732">
    <property type="protein sequence ID" value="KAK9842159.1"/>
    <property type="molecule type" value="Genomic_DNA"/>
</dbReference>